<keyword evidence="3" id="KW-1185">Reference proteome</keyword>
<feature type="domain" description="Receptor ligand binding region" evidence="1">
    <location>
        <begin position="3"/>
        <end position="46"/>
    </location>
</feature>
<dbReference type="Pfam" id="PF01094">
    <property type="entry name" value="ANF_receptor"/>
    <property type="match status" value="1"/>
</dbReference>
<evidence type="ECO:0000259" key="1">
    <source>
        <dbReference type="Pfam" id="PF01094"/>
    </source>
</evidence>
<comment type="caution">
    <text evidence="2">The sequence shown here is derived from an EMBL/GenBank/DDBJ whole genome shotgun (WGS) entry which is preliminary data.</text>
</comment>
<evidence type="ECO:0000313" key="3">
    <source>
        <dbReference type="Proteomes" id="UP000478052"/>
    </source>
</evidence>
<accession>A0A6G0YW63</accession>
<dbReference type="Proteomes" id="UP000478052">
    <property type="component" value="Unassembled WGS sequence"/>
</dbReference>
<dbReference type="OrthoDB" id="5984008at2759"/>
<organism evidence="2 3">
    <name type="scientific">Aphis craccivora</name>
    <name type="common">Cowpea aphid</name>
    <dbReference type="NCBI Taxonomy" id="307492"/>
    <lineage>
        <taxon>Eukaryota</taxon>
        <taxon>Metazoa</taxon>
        <taxon>Ecdysozoa</taxon>
        <taxon>Arthropoda</taxon>
        <taxon>Hexapoda</taxon>
        <taxon>Insecta</taxon>
        <taxon>Pterygota</taxon>
        <taxon>Neoptera</taxon>
        <taxon>Paraneoptera</taxon>
        <taxon>Hemiptera</taxon>
        <taxon>Sternorrhyncha</taxon>
        <taxon>Aphidomorpha</taxon>
        <taxon>Aphidoidea</taxon>
        <taxon>Aphididae</taxon>
        <taxon>Aphidini</taxon>
        <taxon>Aphis</taxon>
        <taxon>Aphis</taxon>
    </lineage>
</organism>
<proteinExistence type="predicted"/>
<dbReference type="EMBL" id="VUJU01002178">
    <property type="protein sequence ID" value="KAF0762286.1"/>
    <property type="molecule type" value="Genomic_DNA"/>
</dbReference>
<dbReference type="InterPro" id="IPR001828">
    <property type="entry name" value="ANF_lig-bd_rcpt"/>
</dbReference>
<evidence type="ECO:0000313" key="2">
    <source>
        <dbReference type="EMBL" id="KAF0762286.1"/>
    </source>
</evidence>
<sequence>MVQIVCIQFSRGVYSMLGSVNPDSFDTLHSYSNTFQMPFVTPWFPEQLFDWLIGGWIGHLEDAED</sequence>
<reference evidence="2 3" key="1">
    <citation type="submission" date="2019-08" db="EMBL/GenBank/DDBJ databases">
        <title>Whole genome of Aphis craccivora.</title>
        <authorList>
            <person name="Voronova N.V."/>
            <person name="Shulinski R.S."/>
            <person name="Bandarenka Y.V."/>
            <person name="Zhorov D.G."/>
            <person name="Warner D."/>
        </authorList>
    </citation>
    <scope>NUCLEOTIDE SEQUENCE [LARGE SCALE GENOMIC DNA]</scope>
    <source>
        <strain evidence="2">180601</strain>
        <tissue evidence="2">Whole Body</tissue>
    </source>
</reference>
<keyword evidence="2" id="KW-0675">Receptor</keyword>
<dbReference type="AlphaFoldDB" id="A0A6G0YW63"/>
<gene>
    <name evidence="2" type="ORF">FWK35_00015943</name>
</gene>
<protein>
    <submittedName>
        <fullName evidence="2">Glutamate receptor 1-like</fullName>
    </submittedName>
</protein>
<dbReference type="Gene3D" id="3.40.50.2300">
    <property type="match status" value="1"/>
</dbReference>
<name>A0A6G0YW63_APHCR</name>